<feature type="region of interest" description="Disordered" evidence="1">
    <location>
        <begin position="227"/>
        <end position="250"/>
    </location>
</feature>
<evidence type="ECO:0000313" key="3">
    <source>
        <dbReference type="Proteomes" id="UP000281549"/>
    </source>
</evidence>
<dbReference type="Proteomes" id="UP000281549">
    <property type="component" value="Unassembled WGS sequence"/>
</dbReference>
<evidence type="ECO:0000256" key="1">
    <source>
        <dbReference type="SAM" id="MobiDB-lite"/>
    </source>
</evidence>
<dbReference type="EMBL" id="ML005755">
    <property type="protein sequence ID" value="RKP17602.1"/>
    <property type="molecule type" value="Genomic_DNA"/>
</dbReference>
<dbReference type="AlphaFoldDB" id="A0A4P9YF90"/>
<organism evidence="2 3">
    <name type="scientific">Rozella allomycis (strain CSF55)</name>
    <dbReference type="NCBI Taxonomy" id="988480"/>
    <lineage>
        <taxon>Eukaryota</taxon>
        <taxon>Fungi</taxon>
        <taxon>Fungi incertae sedis</taxon>
        <taxon>Cryptomycota</taxon>
        <taxon>Cryptomycota incertae sedis</taxon>
        <taxon>Rozella</taxon>
    </lineage>
</organism>
<feature type="region of interest" description="Disordered" evidence="1">
    <location>
        <begin position="287"/>
        <end position="323"/>
    </location>
</feature>
<sequence length="349" mass="38748">MESKRMKFQNSSSLSKTGLKSKINIPSNILDYFKPRTAIECGEGSENPELEMRSGEGREPIIYNRNRVDIDIDMDVSSHKDEQFKRDNGIIVVNGESGREEILRFHELGKEIPKEKHAGKGRYIKDKEDQEGVEIQQDDEGEVEVFVGLEFTQVENIIKQGEVKEKREIVIRKLDTMELKDDEGGVNELMGLEFDEFGIEEGEGGVKVKGGVVKKTELALDKTKLEDDEGGVMGEDDEKGGVNGSNGKRITEGGVVRKDIEKGGVDVKNTIKFTMIGDDIEIEEGGVMGKDNKEGGVEEKKRFQTNIIGNGKSIDEGGVMGDKRKGSVDVEKRLKFNMIGDDIEIEEGG</sequence>
<name>A0A4P9YF90_ROZAC</name>
<proteinExistence type="predicted"/>
<protein>
    <submittedName>
        <fullName evidence="2">Uncharacterized protein</fullName>
    </submittedName>
</protein>
<accession>A0A4P9YF90</accession>
<gene>
    <name evidence="2" type="ORF">ROZALSC1DRAFT_30615</name>
</gene>
<feature type="non-terminal residue" evidence="2">
    <location>
        <position position="349"/>
    </location>
</feature>
<reference evidence="3" key="1">
    <citation type="journal article" date="2018" name="Nat. Microbiol.">
        <title>Leveraging single-cell genomics to expand the fungal tree of life.</title>
        <authorList>
            <person name="Ahrendt S.R."/>
            <person name="Quandt C.A."/>
            <person name="Ciobanu D."/>
            <person name="Clum A."/>
            <person name="Salamov A."/>
            <person name="Andreopoulos B."/>
            <person name="Cheng J.F."/>
            <person name="Woyke T."/>
            <person name="Pelin A."/>
            <person name="Henrissat B."/>
            <person name="Reynolds N.K."/>
            <person name="Benny G.L."/>
            <person name="Smith M.E."/>
            <person name="James T.Y."/>
            <person name="Grigoriev I.V."/>
        </authorList>
    </citation>
    <scope>NUCLEOTIDE SEQUENCE [LARGE SCALE GENOMIC DNA]</scope>
    <source>
        <strain evidence="3">CSF55</strain>
    </source>
</reference>
<feature type="compositionally biased region" description="Acidic residues" evidence="1">
    <location>
        <begin position="227"/>
        <end position="238"/>
    </location>
</feature>
<evidence type="ECO:0000313" key="2">
    <source>
        <dbReference type="EMBL" id="RKP17602.1"/>
    </source>
</evidence>
<feature type="compositionally biased region" description="Basic and acidic residues" evidence="1">
    <location>
        <begin position="290"/>
        <end position="302"/>
    </location>
</feature>